<dbReference type="AlphaFoldDB" id="A0A8J2VGE1"/>
<evidence type="ECO:0000313" key="2">
    <source>
        <dbReference type="Proteomes" id="UP000625210"/>
    </source>
</evidence>
<accession>A0A8J2VGE1</accession>
<dbReference type="RefSeq" id="WP_188646557.1">
    <property type="nucleotide sequence ID" value="NZ_BMHQ01000002.1"/>
</dbReference>
<reference evidence="1" key="1">
    <citation type="journal article" date="2014" name="Int. J. Syst. Evol. Microbiol.">
        <title>Complete genome sequence of Corynebacterium casei LMG S-19264T (=DSM 44701T), isolated from a smear-ripened cheese.</title>
        <authorList>
            <consortium name="US DOE Joint Genome Institute (JGI-PGF)"/>
            <person name="Walter F."/>
            <person name="Albersmeier A."/>
            <person name="Kalinowski J."/>
            <person name="Ruckert C."/>
        </authorList>
    </citation>
    <scope>NUCLEOTIDE SEQUENCE</scope>
    <source>
        <strain evidence="1">CGMCC 1.15179</strain>
    </source>
</reference>
<keyword evidence="2" id="KW-1185">Reference proteome</keyword>
<sequence>MVVFEESWTIPWGEAINGNIEYKQASGHLGMAPRAEEGEKSFHRTGGVRLQRHRSPSLWTLLVGDVESVELIRRGIYR</sequence>
<reference evidence="1" key="2">
    <citation type="submission" date="2020-09" db="EMBL/GenBank/DDBJ databases">
        <authorList>
            <person name="Sun Q."/>
            <person name="Zhou Y."/>
        </authorList>
    </citation>
    <scope>NUCLEOTIDE SEQUENCE</scope>
    <source>
        <strain evidence="1">CGMCC 1.15179</strain>
    </source>
</reference>
<comment type="caution">
    <text evidence="1">The sequence shown here is derived from an EMBL/GenBank/DDBJ whole genome shotgun (WGS) entry which is preliminary data.</text>
</comment>
<dbReference type="EMBL" id="BMHQ01000002">
    <property type="protein sequence ID" value="GGE08739.1"/>
    <property type="molecule type" value="Genomic_DNA"/>
</dbReference>
<protein>
    <submittedName>
        <fullName evidence="1">Uncharacterized protein</fullName>
    </submittedName>
</protein>
<evidence type="ECO:0000313" key="1">
    <source>
        <dbReference type="EMBL" id="GGE08739.1"/>
    </source>
</evidence>
<gene>
    <name evidence="1" type="ORF">GCM10011571_07540</name>
</gene>
<dbReference type="Proteomes" id="UP000625210">
    <property type="component" value="Unassembled WGS sequence"/>
</dbReference>
<proteinExistence type="predicted"/>
<name>A0A8J2VGE1_9BACL</name>
<organism evidence="1 2">
    <name type="scientific">Marinithermofilum abyssi</name>
    <dbReference type="NCBI Taxonomy" id="1571185"/>
    <lineage>
        <taxon>Bacteria</taxon>
        <taxon>Bacillati</taxon>
        <taxon>Bacillota</taxon>
        <taxon>Bacilli</taxon>
        <taxon>Bacillales</taxon>
        <taxon>Thermoactinomycetaceae</taxon>
        <taxon>Marinithermofilum</taxon>
    </lineage>
</organism>